<proteinExistence type="predicted"/>
<dbReference type="AlphaFoldDB" id="A0A550BSG3"/>
<name>A0A550BSG3_9AGAR</name>
<gene>
    <name evidence="2" type="ORF">BD626DRAFT_577819</name>
</gene>
<dbReference type="InterPro" id="IPR041078">
    <property type="entry name" value="Plavaka"/>
</dbReference>
<organism evidence="2 3">
    <name type="scientific">Schizophyllum amplum</name>
    <dbReference type="NCBI Taxonomy" id="97359"/>
    <lineage>
        <taxon>Eukaryota</taxon>
        <taxon>Fungi</taxon>
        <taxon>Dikarya</taxon>
        <taxon>Basidiomycota</taxon>
        <taxon>Agaricomycotina</taxon>
        <taxon>Agaricomycetes</taxon>
        <taxon>Agaricomycetidae</taxon>
        <taxon>Agaricales</taxon>
        <taxon>Schizophyllaceae</taxon>
        <taxon>Schizophyllum</taxon>
    </lineage>
</organism>
<feature type="region of interest" description="Disordered" evidence="1">
    <location>
        <begin position="209"/>
        <end position="229"/>
    </location>
</feature>
<feature type="region of interest" description="Disordered" evidence="1">
    <location>
        <begin position="626"/>
        <end position="657"/>
    </location>
</feature>
<feature type="region of interest" description="Disordered" evidence="1">
    <location>
        <begin position="1"/>
        <end position="66"/>
    </location>
</feature>
<feature type="region of interest" description="Disordered" evidence="1">
    <location>
        <begin position="118"/>
        <end position="138"/>
    </location>
</feature>
<keyword evidence="3" id="KW-1185">Reference proteome</keyword>
<evidence type="ECO:0000313" key="2">
    <source>
        <dbReference type="EMBL" id="TRM55441.1"/>
    </source>
</evidence>
<comment type="caution">
    <text evidence="2">The sequence shown here is derived from an EMBL/GenBank/DDBJ whole genome shotgun (WGS) entry which is preliminary data.</text>
</comment>
<reference evidence="2 3" key="1">
    <citation type="journal article" date="2019" name="New Phytol.">
        <title>Comparative genomics reveals unique wood-decay strategies and fruiting body development in the Schizophyllaceae.</title>
        <authorList>
            <person name="Almasi E."/>
            <person name="Sahu N."/>
            <person name="Krizsan K."/>
            <person name="Balint B."/>
            <person name="Kovacs G.M."/>
            <person name="Kiss B."/>
            <person name="Cseklye J."/>
            <person name="Drula E."/>
            <person name="Henrissat B."/>
            <person name="Nagy I."/>
            <person name="Chovatia M."/>
            <person name="Adam C."/>
            <person name="LaButti K."/>
            <person name="Lipzen A."/>
            <person name="Riley R."/>
            <person name="Grigoriev I.V."/>
            <person name="Nagy L.G."/>
        </authorList>
    </citation>
    <scope>NUCLEOTIDE SEQUENCE [LARGE SCALE GENOMIC DNA]</scope>
    <source>
        <strain evidence="2 3">NL-1724</strain>
    </source>
</reference>
<protein>
    <submittedName>
        <fullName evidence="2">Uncharacterized protein</fullName>
    </submittedName>
</protein>
<dbReference type="Proteomes" id="UP000320762">
    <property type="component" value="Unassembled WGS sequence"/>
</dbReference>
<dbReference type="Pfam" id="PF18759">
    <property type="entry name" value="Plavaka"/>
    <property type="match status" value="1"/>
</dbReference>
<feature type="compositionally biased region" description="Pro residues" evidence="1">
    <location>
        <begin position="1"/>
        <end position="12"/>
    </location>
</feature>
<dbReference type="STRING" id="97359.A0A550BSG3"/>
<dbReference type="OrthoDB" id="3208495at2759"/>
<evidence type="ECO:0000256" key="1">
    <source>
        <dbReference type="SAM" id="MobiDB-lite"/>
    </source>
</evidence>
<accession>A0A550BSG3</accession>
<evidence type="ECO:0000313" key="3">
    <source>
        <dbReference type="Proteomes" id="UP000320762"/>
    </source>
</evidence>
<dbReference type="EMBL" id="VDMD01000144">
    <property type="protein sequence ID" value="TRM55441.1"/>
    <property type="molecule type" value="Genomic_DNA"/>
</dbReference>
<sequence>MAPPPAPIPPLLEPTRSGRPRKFPQRYHDYYPSQSIRSIIPMSPAPSPSPIVEDPPADDTSTSDIAPLPPPLNPLAEKYSKHLTNGWFHCETNEFGVSRAYPCIPSYIPDEEADLEEFCDGSGLSKPSPRDDDDSDKATDFLKGLGDVRTLPADSIAPFLSLTTFRLMSWWYSAKGTLSLALLNSLVHDVLLQPGFDTDDLQGFSAEKEMRRMDSHQQDSSSNQDGWREGSVTLTLPCGGLDQGSEDAAMTFEVTGILYRPLLDIIRGAFKHPSAKAFHLVPYRLLHYSTSDPTAAPEELSSEIYNCPTVIEEHRKVQDIPFASTVPESQRHAESVVATIPLYSDSTSLAQFGTASLWPIYLWIGNLSKYVRNKMGSFSAQHVAYLPSLPDKINDAYKTKFGKYPSAAVLTFLKRELVQAIWQELLLTPEFEDAYKNGIMLEFLDGIIRRLFPRLVHYSADYPEKTILASIKSLGRHPCPRCEIPKDLFADMGTLLDKQHREEMARQDSDARQERVETARGMIFEQGYVVNGEAIDKTLGGNLSETPNRNAFSWSDLGTVLNYFTLFTVDLMHEFELGVWKAILIHLIRILQAHGQAVVHTLNTRYRAIPSFGRDTIRKIHKNAPGAVATGSPHSHRPLPGIPEGGLAHGWLPSHRP</sequence>